<sequence length="323" mass="37884">MKEDIYKISSSENQPHQGYELMAKDLKGTWDGEHMSIKNSWCDLDAHSFCFLEEMHVGVFSMNAKKPIVVINQPEEQEHYIVIRIGFTGSFHGKENTNKFNNLGVFIYNSSQPFEIEYPYETECQWISIRFSLSLFYKFTHVNSSYKLKALFEDKTPWFNYYSLDAEIEGLVKTIITNVDKDKRRHISFFTKALDIIGVLKEKMENAGSPFKKNIHPEDLKIMMQIKDEYLSDFTEQPNLTDLSLKYGMSISKLNRVFKSIFEQPILQFYNQQKIEEVFRQVSQTRKSLTEISIDLNFSHVAHMSKVFKNNYGYAPSVLRDKK</sequence>
<dbReference type="InterPro" id="IPR009057">
    <property type="entry name" value="Homeodomain-like_sf"/>
</dbReference>
<dbReference type="Pfam" id="PF12833">
    <property type="entry name" value="HTH_18"/>
    <property type="match status" value="1"/>
</dbReference>
<evidence type="ECO:0000256" key="2">
    <source>
        <dbReference type="ARBA" id="ARBA00023163"/>
    </source>
</evidence>
<evidence type="ECO:0000313" key="5">
    <source>
        <dbReference type="Proteomes" id="UP000179797"/>
    </source>
</evidence>
<proteinExistence type="predicted"/>
<accession>A0A1S1Z0I5</accession>
<protein>
    <recommendedName>
        <fullName evidence="3">HTH araC/xylS-type domain-containing protein</fullName>
    </recommendedName>
</protein>
<dbReference type="GO" id="GO:0003700">
    <property type="term" value="F:DNA-binding transcription factor activity"/>
    <property type="evidence" value="ECO:0007669"/>
    <property type="project" value="InterPro"/>
</dbReference>
<evidence type="ECO:0000256" key="1">
    <source>
        <dbReference type="ARBA" id="ARBA00023015"/>
    </source>
</evidence>
<dbReference type="InterPro" id="IPR018060">
    <property type="entry name" value="HTH_AraC"/>
</dbReference>
<dbReference type="Gene3D" id="1.10.10.60">
    <property type="entry name" value="Homeodomain-like"/>
    <property type="match status" value="1"/>
</dbReference>
<feature type="domain" description="HTH araC/xylS-type" evidence="3">
    <location>
        <begin position="224"/>
        <end position="322"/>
    </location>
</feature>
<evidence type="ECO:0000259" key="3">
    <source>
        <dbReference type="PROSITE" id="PS01124"/>
    </source>
</evidence>
<evidence type="ECO:0000313" key="4">
    <source>
        <dbReference type="EMBL" id="OHX66693.1"/>
    </source>
</evidence>
<gene>
    <name evidence="4" type="ORF">NH26_10140</name>
</gene>
<dbReference type="SMART" id="SM00342">
    <property type="entry name" value="HTH_ARAC"/>
    <property type="match status" value="1"/>
</dbReference>
<comment type="caution">
    <text evidence="4">The sequence shown here is derived from an EMBL/GenBank/DDBJ whole genome shotgun (WGS) entry which is preliminary data.</text>
</comment>
<name>A0A1S1Z0I5_FLAPC</name>
<dbReference type="InterPro" id="IPR053142">
    <property type="entry name" value="PchR_regulatory_protein"/>
</dbReference>
<keyword evidence="5" id="KW-1185">Reference proteome</keyword>
<organism evidence="4 5">
    <name type="scientific">Flammeovirga pacifica</name>
    <dbReference type="NCBI Taxonomy" id="915059"/>
    <lineage>
        <taxon>Bacteria</taxon>
        <taxon>Pseudomonadati</taxon>
        <taxon>Bacteroidota</taxon>
        <taxon>Cytophagia</taxon>
        <taxon>Cytophagales</taxon>
        <taxon>Flammeovirgaceae</taxon>
        <taxon>Flammeovirga</taxon>
    </lineage>
</organism>
<dbReference type="EMBL" id="JRYR02000001">
    <property type="protein sequence ID" value="OHX66693.1"/>
    <property type="molecule type" value="Genomic_DNA"/>
</dbReference>
<dbReference type="GO" id="GO:0043565">
    <property type="term" value="F:sequence-specific DNA binding"/>
    <property type="evidence" value="ECO:0007669"/>
    <property type="project" value="InterPro"/>
</dbReference>
<keyword evidence="2" id="KW-0804">Transcription</keyword>
<dbReference type="SUPFAM" id="SSF46689">
    <property type="entry name" value="Homeodomain-like"/>
    <property type="match status" value="1"/>
</dbReference>
<dbReference type="STRING" id="915059.NH26_10140"/>
<dbReference type="AlphaFoldDB" id="A0A1S1Z0I5"/>
<dbReference type="Proteomes" id="UP000179797">
    <property type="component" value="Unassembled WGS sequence"/>
</dbReference>
<dbReference type="PROSITE" id="PS01124">
    <property type="entry name" value="HTH_ARAC_FAMILY_2"/>
    <property type="match status" value="1"/>
</dbReference>
<dbReference type="OrthoDB" id="1156172at2"/>
<dbReference type="PANTHER" id="PTHR47893">
    <property type="entry name" value="REGULATORY PROTEIN PCHR"/>
    <property type="match status" value="1"/>
</dbReference>
<dbReference type="PANTHER" id="PTHR47893:SF1">
    <property type="entry name" value="REGULATORY PROTEIN PCHR"/>
    <property type="match status" value="1"/>
</dbReference>
<dbReference type="RefSeq" id="WP_044228054.1">
    <property type="nucleotide sequence ID" value="NZ_JRYR02000001.1"/>
</dbReference>
<reference evidence="4 5" key="1">
    <citation type="journal article" date="2012" name="Int. J. Syst. Evol. Microbiol.">
        <title>Flammeovirga pacifica sp. nov., isolated from deep-sea sediment.</title>
        <authorList>
            <person name="Xu H."/>
            <person name="Fu Y."/>
            <person name="Yang N."/>
            <person name="Ding Z."/>
            <person name="Lai Q."/>
            <person name="Zeng R."/>
        </authorList>
    </citation>
    <scope>NUCLEOTIDE SEQUENCE [LARGE SCALE GENOMIC DNA]</scope>
    <source>
        <strain evidence="5">DSM 24597 / LMG 26175 / WPAGA1</strain>
    </source>
</reference>
<keyword evidence="1" id="KW-0805">Transcription regulation</keyword>